<dbReference type="SUPFAM" id="SSF52402">
    <property type="entry name" value="Adenine nucleotide alpha hydrolases-like"/>
    <property type="match status" value="1"/>
</dbReference>
<comment type="pathway">
    <text evidence="5 10">Sulfur metabolism; hydrogen sulfide biosynthesis; sulfite from sulfate.</text>
</comment>
<dbReference type="PIRSF" id="PIRSF000857">
    <property type="entry name" value="PAPS_reductase"/>
    <property type="match status" value="1"/>
</dbReference>
<feature type="binding site" evidence="10">
    <location>
        <position position="121"/>
    </location>
    <ligand>
        <name>[4Fe-4S] cluster</name>
        <dbReference type="ChEBI" id="CHEBI:49883"/>
    </ligand>
</feature>
<evidence type="ECO:0000256" key="8">
    <source>
        <dbReference type="ARBA" id="ARBA00030894"/>
    </source>
</evidence>
<keyword evidence="2 10" id="KW-0963">Cytoplasm</keyword>
<dbReference type="Pfam" id="PF01507">
    <property type="entry name" value="PAPS_reduct"/>
    <property type="match status" value="1"/>
</dbReference>
<dbReference type="InterPro" id="IPR004511">
    <property type="entry name" value="PAPS/APS_Rdtase"/>
</dbReference>
<dbReference type="NCBIfam" id="TIGR02055">
    <property type="entry name" value="APS_reductase"/>
    <property type="match status" value="1"/>
</dbReference>
<feature type="binding site" evidence="10">
    <location>
        <position position="120"/>
    </location>
    <ligand>
        <name>[4Fe-4S] cluster</name>
        <dbReference type="ChEBI" id="CHEBI:49883"/>
    </ligand>
</feature>
<feature type="domain" description="Phosphoadenosine phosphosulphate reductase" evidence="12">
    <location>
        <begin position="38"/>
        <end position="208"/>
    </location>
</feature>
<dbReference type="EMBL" id="QFVR01000001">
    <property type="protein sequence ID" value="PWI26728.1"/>
    <property type="molecule type" value="Genomic_DNA"/>
</dbReference>
<sequence length="233" mass="26950">MITYANWQKNKVDFEVDQPYKGALKVLTWAFREYEDDIVYACSFGIEGMVLIDLITKIKADAKIIFLDTNVHFQETYDTIDQIRVNYPKLQINMKQPKLTLAQQAQQFGDELWARDANACCAIRKVAPLHEVLNDTVAWISGLRRQQSPSRSMTDFINADQTFQSIKICPLIHWTSQDIWRYVTDHNLPYNPLHDRGYPSIGCEKCTIPTTDQNDNRAGRWQGSMKTECGLHQ</sequence>
<dbReference type="FunFam" id="3.40.50.620:FF:000095">
    <property type="entry name" value="Phosphoadenosine phosphosulfate reductase"/>
    <property type="match status" value="1"/>
</dbReference>
<dbReference type="PANTHER" id="PTHR46509:SF1">
    <property type="entry name" value="PHOSPHOADENOSINE PHOSPHOSULFATE REDUCTASE"/>
    <property type="match status" value="1"/>
</dbReference>
<dbReference type="GO" id="GO:0051539">
    <property type="term" value="F:4 iron, 4 sulfur cluster binding"/>
    <property type="evidence" value="ECO:0007669"/>
    <property type="project" value="UniProtKB-UniRule"/>
</dbReference>
<gene>
    <name evidence="10" type="primary">cysH</name>
    <name evidence="13" type="ORF">DEX24_00050</name>
</gene>
<dbReference type="GO" id="GO:0043866">
    <property type="term" value="F:adenylyl-sulfate reductase (thioredoxin) activity"/>
    <property type="evidence" value="ECO:0007669"/>
    <property type="project" value="UniProtKB-EC"/>
</dbReference>
<feature type="active site" description="Nucleophile; cysteine thiosulfonate intermediate" evidence="10">
    <location>
        <position position="229"/>
    </location>
</feature>
<evidence type="ECO:0000256" key="1">
    <source>
        <dbReference type="ARBA" id="ARBA00009732"/>
    </source>
</evidence>
<organism evidence="13 14">
    <name type="scientific">Kurthia sibirica</name>
    <dbReference type="NCBI Taxonomy" id="202750"/>
    <lineage>
        <taxon>Bacteria</taxon>
        <taxon>Bacillati</taxon>
        <taxon>Bacillota</taxon>
        <taxon>Bacilli</taxon>
        <taxon>Bacillales</taxon>
        <taxon>Caryophanaceae</taxon>
        <taxon>Kurthia</taxon>
    </lineage>
</organism>
<keyword evidence="14" id="KW-1185">Reference proteome</keyword>
<protein>
    <recommendedName>
        <fullName evidence="7 10">Adenosine 5'-phosphosulfate reductase</fullName>
        <shortName evidence="10">APS reductase</shortName>
        <ecNumber evidence="6 10">1.8.4.10</ecNumber>
    </recommendedName>
    <alternativeName>
        <fullName evidence="9 10">5'-adenylylsulfate reductase</fullName>
    </alternativeName>
    <alternativeName>
        <fullName evidence="8 10">Thioredoxin-dependent 5'-adenylylsulfate reductase</fullName>
    </alternativeName>
</protein>
<evidence type="ECO:0000256" key="4">
    <source>
        <dbReference type="ARBA" id="ARBA00024298"/>
    </source>
</evidence>
<feature type="region of interest" description="Disordered" evidence="11">
    <location>
        <begin position="214"/>
        <end position="233"/>
    </location>
</feature>
<evidence type="ECO:0000259" key="12">
    <source>
        <dbReference type="Pfam" id="PF01507"/>
    </source>
</evidence>
<dbReference type="Proteomes" id="UP000245938">
    <property type="component" value="Unassembled WGS sequence"/>
</dbReference>
<dbReference type="AlphaFoldDB" id="A0A2U3AQA3"/>
<keyword evidence="10" id="KW-0408">Iron</keyword>
<evidence type="ECO:0000256" key="7">
    <source>
        <dbReference type="ARBA" id="ARBA00029514"/>
    </source>
</evidence>
<comment type="subcellular location">
    <subcellularLocation>
        <location evidence="10">Cytoplasm</location>
    </subcellularLocation>
</comment>
<comment type="similarity">
    <text evidence="1 10">Belongs to the PAPS reductase family. CysH subfamily.</text>
</comment>
<dbReference type="EC" id="1.8.4.10" evidence="6 10"/>
<dbReference type="GO" id="GO:0004604">
    <property type="term" value="F:phosphoadenylyl-sulfate reductase (thioredoxin) activity"/>
    <property type="evidence" value="ECO:0007669"/>
    <property type="project" value="UniProtKB-UniRule"/>
</dbReference>
<accession>A0A2U3AQA3</accession>
<comment type="catalytic activity">
    <reaction evidence="10">
        <text>[thioredoxin]-disulfide + sulfite + AMP + 2 H(+) = adenosine 5'-phosphosulfate + [thioredoxin]-dithiol</text>
        <dbReference type="Rhea" id="RHEA:21976"/>
        <dbReference type="Rhea" id="RHEA-COMP:10698"/>
        <dbReference type="Rhea" id="RHEA-COMP:10700"/>
        <dbReference type="ChEBI" id="CHEBI:15378"/>
        <dbReference type="ChEBI" id="CHEBI:17359"/>
        <dbReference type="ChEBI" id="CHEBI:29950"/>
        <dbReference type="ChEBI" id="CHEBI:50058"/>
        <dbReference type="ChEBI" id="CHEBI:58243"/>
        <dbReference type="ChEBI" id="CHEBI:456215"/>
        <dbReference type="EC" id="1.8.4.10"/>
    </reaction>
</comment>
<evidence type="ECO:0000256" key="10">
    <source>
        <dbReference type="HAMAP-Rule" id="MF_00063"/>
    </source>
</evidence>
<dbReference type="GO" id="GO:0005737">
    <property type="term" value="C:cytoplasm"/>
    <property type="evidence" value="ECO:0007669"/>
    <property type="project" value="UniProtKB-SubCell"/>
</dbReference>
<comment type="function">
    <text evidence="4 10">Catalyzes the formation of sulfite from adenosine 5'-phosphosulfate (APS) using thioredoxin as an electron donor.</text>
</comment>
<dbReference type="NCBIfam" id="NF002537">
    <property type="entry name" value="PRK02090.1"/>
    <property type="match status" value="1"/>
</dbReference>
<dbReference type="RefSeq" id="WP_109304352.1">
    <property type="nucleotide sequence ID" value="NZ_BJUF01000001.1"/>
</dbReference>
<dbReference type="PANTHER" id="PTHR46509">
    <property type="entry name" value="PHOSPHOADENOSINE PHOSPHOSULFATE REDUCTASE"/>
    <property type="match status" value="1"/>
</dbReference>
<dbReference type="GO" id="GO:0019379">
    <property type="term" value="P:sulfate assimilation, phosphoadenylyl sulfate reduction by phosphoadenylyl-sulfate reductase (thioredoxin)"/>
    <property type="evidence" value="ECO:0007669"/>
    <property type="project" value="UniProtKB-UniRule"/>
</dbReference>
<evidence type="ECO:0000313" key="13">
    <source>
        <dbReference type="EMBL" id="PWI26728.1"/>
    </source>
</evidence>
<dbReference type="InterPro" id="IPR011798">
    <property type="entry name" value="APS_reductase"/>
</dbReference>
<evidence type="ECO:0000256" key="9">
    <source>
        <dbReference type="ARBA" id="ARBA00032041"/>
    </source>
</evidence>
<dbReference type="OrthoDB" id="9772604at2"/>
<dbReference type="Gene3D" id="3.40.50.620">
    <property type="entry name" value="HUPs"/>
    <property type="match status" value="1"/>
</dbReference>
<name>A0A2U3AQA3_9BACL</name>
<evidence type="ECO:0000313" key="14">
    <source>
        <dbReference type="Proteomes" id="UP000245938"/>
    </source>
</evidence>
<comment type="caution">
    <text evidence="13">The sequence shown here is derived from an EMBL/GenBank/DDBJ whole genome shotgun (WGS) entry which is preliminary data.</text>
</comment>
<dbReference type="InterPro" id="IPR002500">
    <property type="entry name" value="PAPS_reduct_dom"/>
</dbReference>
<dbReference type="GO" id="GO:0019344">
    <property type="term" value="P:cysteine biosynthetic process"/>
    <property type="evidence" value="ECO:0007669"/>
    <property type="project" value="InterPro"/>
</dbReference>
<evidence type="ECO:0000256" key="2">
    <source>
        <dbReference type="ARBA" id="ARBA00022490"/>
    </source>
</evidence>
<dbReference type="GO" id="GO:0046872">
    <property type="term" value="F:metal ion binding"/>
    <property type="evidence" value="ECO:0007669"/>
    <property type="project" value="UniProtKB-KW"/>
</dbReference>
<dbReference type="HAMAP" id="MF_00063">
    <property type="entry name" value="CysH"/>
    <property type="match status" value="1"/>
</dbReference>
<evidence type="ECO:0000256" key="5">
    <source>
        <dbReference type="ARBA" id="ARBA00024327"/>
    </source>
</evidence>
<keyword evidence="10" id="KW-0411">Iron-sulfur</keyword>
<proteinExistence type="inferred from homology"/>
<keyword evidence="3 10" id="KW-0560">Oxidoreductase</keyword>
<dbReference type="InterPro" id="IPR014729">
    <property type="entry name" value="Rossmann-like_a/b/a_fold"/>
</dbReference>
<evidence type="ECO:0000256" key="11">
    <source>
        <dbReference type="SAM" id="MobiDB-lite"/>
    </source>
</evidence>
<keyword evidence="10" id="KW-0479">Metal-binding</keyword>
<feature type="binding site" evidence="10">
    <location>
        <position position="206"/>
    </location>
    <ligand>
        <name>[4Fe-4S] cluster</name>
        <dbReference type="ChEBI" id="CHEBI:49883"/>
    </ligand>
</feature>
<dbReference type="NCBIfam" id="TIGR00434">
    <property type="entry name" value="cysH"/>
    <property type="match status" value="1"/>
</dbReference>
<reference evidence="13 14" key="1">
    <citation type="submission" date="2018-05" db="EMBL/GenBank/DDBJ databases">
        <title>Kurthia sibirica genome sequence.</title>
        <authorList>
            <person name="Maclea K.S."/>
            <person name="Goen A.E."/>
        </authorList>
    </citation>
    <scope>NUCLEOTIDE SEQUENCE [LARGE SCALE GENOMIC DNA]</scope>
    <source>
        <strain evidence="13 14">ATCC 49154</strain>
    </source>
</reference>
<dbReference type="GO" id="GO:0070814">
    <property type="term" value="P:hydrogen sulfide biosynthetic process"/>
    <property type="evidence" value="ECO:0007669"/>
    <property type="project" value="UniProtKB-UniRule"/>
</dbReference>
<evidence type="ECO:0000256" key="6">
    <source>
        <dbReference type="ARBA" id="ARBA00024386"/>
    </source>
</evidence>
<dbReference type="CDD" id="cd23945">
    <property type="entry name" value="PAPS_reductase"/>
    <property type="match status" value="1"/>
</dbReference>
<evidence type="ECO:0000256" key="3">
    <source>
        <dbReference type="ARBA" id="ARBA00023002"/>
    </source>
</evidence>
<comment type="cofactor">
    <cofactor evidence="10">
        <name>[4Fe-4S] cluster</name>
        <dbReference type="ChEBI" id="CHEBI:49883"/>
    </cofactor>
    <text evidence="10">Binds 1 [4Fe-4S] cluster per subunit.</text>
</comment>
<feature type="binding site" evidence="10">
    <location>
        <position position="203"/>
    </location>
    <ligand>
        <name>[4Fe-4S] cluster</name>
        <dbReference type="ChEBI" id="CHEBI:49883"/>
    </ligand>
</feature>